<dbReference type="InterPro" id="IPR002328">
    <property type="entry name" value="ADH_Zn_CS"/>
</dbReference>
<name>A0ABT2HD91_9MICO</name>
<keyword evidence="8" id="KW-1185">Reference proteome</keyword>
<evidence type="ECO:0000256" key="2">
    <source>
        <dbReference type="ARBA" id="ARBA00022723"/>
    </source>
</evidence>
<dbReference type="InterPro" id="IPR013149">
    <property type="entry name" value="ADH-like_C"/>
</dbReference>
<dbReference type="InterPro" id="IPR036291">
    <property type="entry name" value="NAD(P)-bd_dom_sf"/>
</dbReference>
<dbReference type="InterPro" id="IPR050129">
    <property type="entry name" value="Zn_alcohol_dh"/>
</dbReference>
<organism evidence="7 8">
    <name type="scientific">Curtobacterium citreum</name>
    <dbReference type="NCBI Taxonomy" id="2036"/>
    <lineage>
        <taxon>Bacteria</taxon>
        <taxon>Bacillati</taxon>
        <taxon>Actinomycetota</taxon>
        <taxon>Actinomycetes</taxon>
        <taxon>Micrococcales</taxon>
        <taxon>Microbacteriaceae</taxon>
        <taxon>Curtobacterium</taxon>
    </lineage>
</organism>
<dbReference type="PROSITE" id="PS00059">
    <property type="entry name" value="ADH_ZINC"/>
    <property type="match status" value="1"/>
</dbReference>
<dbReference type="Proteomes" id="UP001652264">
    <property type="component" value="Unassembled WGS sequence"/>
</dbReference>
<dbReference type="SUPFAM" id="SSF51735">
    <property type="entry name" value="NAD(P)-binding Rossmann-fold domains"/>
    <property type="match status" value="1"/>
</dbReference>
<proteinExistence type="inferred from homology"/>
<gene>
    <name evidence="7" type="ORF">NYQ28_01390</name>
</gene>
<comment type="caution">
    <text evidence="7">The sequence shown here is derived from an EMBL/GenBank/DDBJ whole genome shotgun (WGS) entry which is preliminary data.</text>
</comment>
<dbReference type="Pfam" id="PF00107">
    <property type="entry name" value="ADH_zinc_N"/>
    <property type="match status" value="1"/>
</dbReference>
<evidence type="ECO:0000256" key="4">
    <source>
        <dbReference type="ARBA" id="ARBA00023002"/>
    </source>
</evidence>
<dbReference type="InterPro" id="IPR013154">
    <property type="entry name" value="ADH-like_N"/>
</dbReference>
<dbReference type="EMBL" id="JANVAD010000001">
    <property type="protein sequence ID" value="MCS6521218.1"/>
    <property type="molecule type" value="Genomic_DNA"/>
</dbReference>
<dbReference type="InterPro" id="IPR011032">
    <property type="entry name" value="GroES-like_sf"/>
</dbReference>
<keyword evidence="3 5" id="KW-0862">Zinc</keyword>
<accession>A0ABT2HD91</accession>
<comment type="similarity">
    <text evidence="5">Belongs to the zinc-containing alcohol dehydrogenase family.</text>
</comment>
<evidence type="ECO:0000256" key="1">
    <source>
        <dbReference type="ARBA" id="ARBA00001947"/>
    </source>
</evidence>
<dbReference type="InterPro" id="IPR020843">
    <property type="entry name" value="ER"/>
</dbReference>
<evidence type="ECO:0000256" key="3">
    <source>
        <dbReference type="ARBA" id="ARBA00022833"/>
    </source>
</evidence>
<dbReference type="SUPFAM" id="SSF50129">
    <property type="entry name" value="GroES-like"/>
    <property type="match status" value="1"/>
</dbReference>
<dbReference type="PANTHER" id="PTHR43401:SF5">
    <property type="entry name" value="ALCOHOL DEHYDROGENASE-RELATED"/>
    <property type="match status" value="1"/>
</dbReference>
<evidence type="ECO:0000313" key="8">
    <source>
        <dbReference type="Proteomes" id="UP001652264"/>
    </source>
</evidence>
<dbReference type="Pfam" id="PF08240">
    <property type="entry name" value="ADH_N"/>
    <property type="match status" value="1"/>
</dbReference>
<evidence type="ECO:0000259" key="6">
    <source>
        <dbReference type="SMART" id="SM00829"/>
    </source>
</evidence>
<sequence length="345" mass="35531">MRAVQYEQFGTRPVIVDLPTPTPPSDGVVVRVAATGVCRSDWHAWKGHDDSVRLPHVPGHEFAGVVDAVGPGVTRFTVGQRVTAPFVFACGTCDQCRDGATQVCTRQEQPGFTLPGSYAEAVVVPHADVNLVALPDEVGFAEAAGLGCRFGTAYHALHTRGRVAAGEWVVVFGCGGVGISTVIVALGAGARVVAVDVSAAALERAAGLGAATVTMGDGAVRTVRELTSGGAHVSVDAYGSRATSVAAVASLRPRGRHVQVGLLLDDEAIPAIPMGRVIGDELELLGSHGIAVGEYVAMLEEVVAGRLRPAESIGRTVGFADLPDELVAMDGPPTSAGMTVAVFER</sequence>
<evidence type="ECO:0000313" key="7">
    <source>
        <dbReference type="EMBL" id="MCS6521218.1"/>
    </source>
</evidence>
<dbReference type="GeneID" id="95324135"/>
<feature type="domain" description="Enoyl reductase (ER)" evidence="6">
    <location>
        <begin position="10"/>
        <end position="318"/>
    </location>
</feature>
<dbReference type="SMART" id="SM00829">
    <property type="entry name" value="PKS_ER"/>
    <property type="match status" value="1"/>
</dbReference>
<dbReference type="Gene3D" id="3.90.180.10">
    <property type="entry name" value="Medium-chain alcohol dehydrogenases, catalytic domain"/>
    <property type="match status" value="1"/>
</dbReference>
<keyword evidence="2 5" id="KW-0479">Metal-binding</keyword>
<reference evidence="7 8" key="1">
    <citation type="submission" date="2022-08" db="EMBL/GenBank/DDBJ databases">
        <title>Taxonomy of Curtobacterium flaccumfaciens.</title>
        <authorList>
            <person name="Osdaghi E."/>
            <person name="Taghavi S.M."/>
            <person name="Hamidizade M."/>
            <person name="Abachi H."/>
            <person name="Fazliarab A."/>
            <person name="Baeyen S."/>
            <person name="Portier P."/>
            <person name="Van Vaerenbergh J."/>
            <person name="Jacques M.-A."/>
        </authorList>
    </citation>
    <scope>NUCLEOTIDE SEQUENCE [LARGE SCALE GENOMIC DNA]</scope>
    <source>
        <strain evidence="7 8">LMG8786T</strain>
    </source>
</reference>
<evidence type="ECO:0000256" key="5">
    <source>
        <dbReference type="RuleBase" id="RU361277"/>
    </source>
</evidence>
<dbReference type="RefSeq" id="WP_141861578.1">
    <property type="nucleotide sequence ID" value="NZ_BMNV01000002.1"/>
</dbReference>
<comment type="cofactor">
    <cofactor evidence="1 5">
        <name>Zn(2+)</name>
        <dbReference type="ChEBI" id="CHEBI:29105"/>
    </cofactor>
</comment>
<protein>
    <submittedName>
        <fullName evidence="7">Alcohol dehydrogenase catalytic domain-containing protein</fullName>
    </submittedName>
</protein>
<dbReference type="PANTHER" id="PTHR43401">
    <property type="entry name" value="L-THREONINE 3-DEHYDROGENASE"/>
    <property type="match status" value="1"/>
</dbReference>
<keyword evidence="4" id="KW-0560">Oxidoreductase</keyword>